<dbReference type="HOGENOM" id="CLU_2696801_0_0_10"/>
<dbReference type="AlphaFoldDB" id="B6VYC2"/>
<evidence type="ECO:0000313" key="1">
    <source>
        <dbReference type="EMBL" id="EEB25293.1"/>
    </source>
</evidence>
<protein>
    <submittedName>
        <fullName evidence="1">Uncharacterized protein</fullName>
    </submittedName>
</protein>
<dbReference type="EMBL" id="ABWZ01000044">
    <property type="protein sequence ID" value="EEB25293.1"/>
    <property type="molecule type" value="Genomic_DNA"/>
</dbReference>
<name>B6VYC2_9BACT</name>
<dbReference type="Proteomes" id="UP000004849">
    <property type="component" value="Unassembled WGS sequence"/>
</dbReference>
<gene>
    <name evidence="1" type="ORF">BACDOR_02283</name>
</gene>
<accession>B6VYC2</accession>
<organism evidence="1 2">
    <name type="scientific">Phocaeicola dorei DSM 17855</name>
    <dbReference type="NCBI Taxonomy" id="483217"/>
    <lineage>
        <taxon>Bacteria</taxon>
        <taxon>Pseudomonadati</taxon>
        <taxon>Bacteroidota</taxon>
        <taxon>Bacteroidia</taxon>
        <taxon>Bacteroidales</taxon>
        <taxon>Bacteroidaceae</taxon>
        <taxon>Phocaeicola</taxon>
    </lineage>
</organism>
<sequence length="73" mass="8747">MIWMSYLWIPQWKQQTKLIPMRKATLKDFIKYTQFGRYPDKTAAAVQIFQALMQEILHYYAVGGLYKNSQPMK</sequence>
<evidence type="ECO:0000313" key="2">
    <source>
        <dbReference type="Proteomes" id="UP000004849"/>
    </source>
</evidence>
<proteinExistence type="predicted"/>
<reference evidence="1 2" key="2">
    <citation type="submission" date="2008-10" db="EMBL/GenBank/DDBJ databases">
        <authorList>
            <person name="Fulton L."/>
            <person name="Clifton S."/>
            <person name="Fulton B."/>
            <person name="Xu J."/>
            <person name="Minx P."/>
            <person name="Pepin K.H."/>
            <person name="Johnson M."/>
            <person name="Thiruvilangam P."/>
            <person name="Bhonagiri V."/>
            <person name="Nash W.E."/>
            <person name="Mardis E.R."/>
            <person name="Wilson R.K."/>
        </authorList>
    </citation>
    <scope>NUCLEOTIDE SEQUENCE [LARGE SCALE GENOMIC DNA]</scope>
    <source>
        <strain evidence="1 2">DSM 17855</strain>
    </source>
</reference>
<reference evidence="1 2" key="1">
    <citation type="submission" date="2008-10" db="EMBL/GenBank/DDBJ databases">
        <title>Draft genome sequence of Bacteroides dorei (DSM 17855).</title>
        <authorList>
            <person name="Sudarsanam P."/>
            <person name="Ley R."/>
            <person name="Guruge J."/>
            <person name="Turnbaugh P.J."/>
            <person name="Mahowald M."/>
            <person name="Liep D."/>
            <person name="Gordon J."/>
        </authorList>
    </citation>
    <scope>NUCLEOTIDE SEQUENCE [LARGE SCALE GENOMIC DNA]</scope>
    <source>
        <strain evidence="1 2">DSM 17855</strain>
    </source>
</reference>